<organism evidence="2">
    <name type="scientific">Prevotella sp. GTC17253</name>
    <dbReference type="NCBI Taxonomy" id="3236793"/>
    <lineage>
        <taxon>Bacteria</taxon>
        <taxon>Pseudomonadati</taxon>
        <taxon>Bacteroidota</taxon>
        <taxon>Bacteroidia</taxon>
        <taxon>Bacteroidales</taxon>
        <taxon>Prevotellaceae</taxon>
        <taxon>Prevotella</taxon>
    </lineage>
</organism>
<evidence type="ECO:0008006" key="3">
    <source>
        <dbReference type="Google" id="ProtNLM"/>
    </source>
</evidence>
<dbReference type="EMBL" id="AP035785">
    <property type="protein sequence ID" value="BFO71799.1"/>
    <property type="molecule type" value="Genomic_DNA"/>
</dbReference>
<name>A0AB33IQM4_9BACT</name>
<feature type="chain" id="PRO_5044268644" description="GLPGLI family protein" evidence="1">
    <location>
        <begin position="25"/>
        <end position="238"/>
    </location>
</feature>
<sequence>MKTKNFAAFMLFTMLSLLGQNVCAQTNEVYDTNSLDSTSTMTTVQYCATYDDLKAGHWSNIDSVMVVTKSRTKQMWWGGKDFKFDSDNKATRRLLRKEAVAVMYRDTLLFNLNHLKDRGTAFGRGYARGYKMADGRYLILYFDVAKMYAKSMAASMFGLVGGLAMAASSNKLAKQNVCYIVTPGEKKVTIINEKVMPDLLKDHPDLLEEYNQIKKKERTYAENIVPLLQRAGVLGDAE</sequence>
<evidence type="ECO:0000256" key="1">
    <source>
        <dbReference type="SAM" id="SignalP"/>
    </source>
</evidence>
<keyword evidence="1" id="KW-0732">Signal</keyword>
<proteinExistence type="predicted"/>
<reference evidence="2" key="1">
    <citation type="submission" date="2024-07" db="EMBL/GenBank/DDBJ databases">
        <title>Complete genome sequence of Prevotella sp. YM-2024 GTC17253.</title>
        <authorList>
            <person name="Hayashi M."/>
            <person name="Muto Y."/>
            <person name="Tanaka K."/>
            <person name="Niwa H."/>
        </authorList>
    </citation>
    <scope>NUCLEOTIDE SEQUENCE</scope>
    <source>
        <strain evidence="2">GTC17253</strain>
    </source>
</reference>
<dbReference type="AlphaFoldDB" id="A0AB33IQM4"/>
<protein>
    <recommendedName>
        <fullName evidence="3">GLPGLI family protein</fullName>
    </recommendedName>
</protein>
<dbReference type="Pfam" id="PF20201">
    <property type="entry name" value="DUF6563"/>
    <property type="match status" value="1"/>
</dbReference>
<accession>A0AB33IQM4</accession>
<gene>
    <name evidence="2" type="ORF">GTC17253_17650</name>
</gene>
<feature type="signal peptide" evidence="1">
    <location>
        <begin position="1"/>
        <end position="24"/>
    </location>
</feature>
<evidence type="ECO:0000313" key="2">
    <source>
        <dbReference type="EMBL" id="BFO71799.1"/>
    </source>
</evidence>
<dbReference type="InterPro" id="IPR046693">
    <property type="entry name" value="DUF6563"/>
</dbReference>